<name>A0A4Z1SWK4_GIAMU</name>
<dbReference type="OrthoDB" id="371463at2759"/>
<dbReference type="SUPFAM" id="SSF64356">
    <property type="entry name" value="SNARE-like"/>
    <property type="match status" value="1"/>
</dbReference>
<evidence type="ECO:0000256" key="4">
    <source>
        <dbReference type="ARBA" id="ARBA00022927"/>
    </source>
</evidence>
<keyword evidence="3 6" id="KW-0813">Transport</keyword>
<gene>
    <name evidence="8" type="ORF">GMRT_11083</name>
</gene>
<dbReference type="Proteomes" id="UP000315496">
    <property type="component" value="Chromosome 1"/>
</dbReference>
<dbReference type="PIRSF" id="PIRSF015588">
    <property type="entry name" value="AP_complex_sigma"/>
    <property type="match status" value="1"/>
</dbReference>
<dbReference type="PANTHER" id="PTHR11753">
    <property type="entry name" value="ADAPTOR COMPLEXES SMALL SUBUNIT FAMILY"/>
    <property type="match status" value="1"/>
</dbReference>
<dbReference type="InterPro" id="IPR022775">
    <property type="entry name" value="AP_mu_sigma_su"/>
</dbReference>
<comment type="subcellular location">
    <subcellularLocation>
        <location evidence="1">Endomembrane system</location>
    </subcellularLocation>
</comment>
<comment type="similarity">
    <text evidence="2 6">Belongs to the adaptor complexes small subunit family.</text>
</comment>
<organism evidence="8 9">
    <name type="scientific">Giardia muris</name>
    <dbReference type="NCBI Taxonomy" id="5742"/>
    <lineage>
        <taxon>Eukaryota</taxon>
        <taxon>Metamonada</taxon>
        <taxon>Diplomonadida</taxon>
        <taxon>Hexamitidae</taxon>
        <taxon>Giardiinae</taxon>
        <taxon>Giardia</taxon>
    </lineage>
</organism>
<keyword evidence="9" id="KW-1185">Reference proteome</keyword>
<evidence type="ECO:0000256" key="5">
    <source>
        <dbReference type="ARBA" id="ARBA00023136"/>
    </source>
</evidence>
<dbReference type="GO" id="GO:0006886">
    <property type="term" value="P:intracellular protein transport"/>
    <property type="evidence" value="ECO:0007669"/>
    <property type="project" value="UniProtKB-UniRule"/>
</dbReference>
<evidence type="ECO:0000256" key="6">
    <source>
        <dbReference type="PIRNR" id="PIRNR015588"/>
    </source>
</evidence>
<dbReference type="InterPro" id="IPR016635">
    <property type="entry name" value="AP_complex_ssu"/>
</dbReference>
<evidence type="ECO:0000256" key="2">
    <source>
        <dbReference type="ARBA" id="ARBA00006972"/>
    </source>
</evidence>
<dbReference type="Gene3D" id="3.30.450.60">
    <property type="match status" value="1"/>
</dbReference>
<accession>A0A4Z1SWK4</accession>
<dbReference type="EMBL" id="VDLU01000001">
    <property type="protein sequence ID" value="TNJ30116.1"/>
    <property type="molecule type" value="Genomic_DNA"/>
</dbReference>
<evidence type="ECO:0000256" key="3">
    <source>
        <dbReference type="ARBA" id="ARBA00022448"/>
    </source>
</evidence>
<evidence type="ECO:0000259" key="7">
    <source>
        <dbReference type="Pfam" id="PF01217"/>
    </source>
</evidence>
<dbReference type="InterPro" id="IPR011012">
    <property type="entry name" value="Longin-like_dom_sf"/>
</dbReference>
<keyword evidence="5 6" id="KW-0472">Membrane</keyword>
<comment type="caution">
    <text evidence="8">The sequence shown here is derived from an EMBL/GenBank/DDBJ whole genome shotgun (WGS) entry which is preliminary data.</text>
</comment>
<protein>
    <recommendedName>
        <fullName evidence="6">AP complex subunit sigma</fullName>
    </recommendedName>
</protein>
<evidence type="ECO:0000313" key="9">
    <source>
        <dbReference type="Proteomes" id="UP000315496"/>
    </source>
</evidence>
<dbReference type="GO" id="GO:0012505">
    <property type="term" value="C:endomembrane system"/>
    <property type="evidence" value="ECO:0007669"/>
    <property type="project" value="UniProtKB-SubCell"/>
</dbReference>
<evidence type="ECO:0000256" key="1">
    <source>
        <dbReference type="ARBA" id="ARBA00004308"/>
    </source>
</evidence>
<proteinExistence type="inferred from homology"/>
<reference evidence="8 9" key="1">
    <citation type="submission" date="2019-05" db="EMBL/GenBank/DDBJ databases">
        <title>The compact genome of Giardia muris reveals important steps in the evolution of intestinal protozoan parasites.</title>
        <authorList>
            <person name="Xu F."/>
            <person name="Jimenez-Gonzalez A."/>
            <person name="Einarsson E."/>
            <person name="Astvaldsson A."/>
            <person name="Peirasmaki D."/>
            <person name="Eckmann L."/>
            <person name="Andersson J.O."/>
            <person name="Svard S.G."/>
            <person name="Jerlstrom-Hultqvist J."/>
        </authorList>
    </citation>
    <scope>NUCLEOTIDE SEQUENCE [LARGE SCALE GENOMIC DNA]</scope>
    <source>
        <strain evidence="8 9">Roberts-Thomson</strain>
    </source>
</reference>
<dbReference type="Pfam" id="PF01217">
    <property type="entry name" value="Clat_adaptor_s"/>
    <property type="match status" value="1"/>
</dbReference>
<feature type="domain" description="AP complex mu/sigma subunit" evidence="7">
    <location>
        <begin position="1"/>
        <end position="140"/>
    </location>
</feature>
<keyword evidence="4 6" id="KW-0653">Protein transport</keyword>
<dbReference type="VEuPathDB" id="GiardiaDB:GMRT_11083"/>
<evidence type="ECO:0000313" key="8">
    <source>
        <dbReference type="EMBL" id="TNJ30116.1"/>
    </source>
</evidence>
<sequence>MIDFVVIANEQKSLRLLRWYAHFAEDRRLGPVDEAVSLALADPEPEGVIDWRYGRLVYRRYAALTFIFAIDAEENELLVYEMLHAFADCLDGYFEDASELDLIFNSQHANYLLDEIVIGGHVYETSRNAIIKAARAQDQLELAEGHA</sequence>
<dbReference type="AlphaFoldDB" id="A0A4Z1SWK4"/>